<protein>
    <submittedName>
        <fullName evidence="2">Pentapeptide repeats (8 copies)</fullName>
    </submittedName>
</protein>
<dbReference type="AlphaFoldDB" id="A0A0W0VP74"/>
<dbReference type="Proteomes" id="UP000054761">
    <property type="component" value="Unassembled WGS sequence"/>
</dbReference>
<evidence type="ECO:0000256" key="1">
    <source>
        <dbReference type="SAM" id="Coils"/>
    </source>
</evidence>
<keyword evidence="3" id="KW-1185">Reference proteome</keyword>
<dbReference type="Gene3D" id="2.160.20.80">
    <property type="entry name" value="E3 ubiquitin-protein ligase SopA"/>
    <property type="match status" value="1"/>
</dbReference>
<feature type="coiled-coil region" evidence="1">
    <location>
        <begin position="237"/>
        <end position="283"/>
    </location>
</feature>
<proteinExistence type="predicted"/>
<dbReference type="SUPFAM" id="SSF141571">
    <property type="entry name" value="Pentapeptide repeat-like"/>
    <property type="match status" value="1"/>
</dbReference>
<comment type="caution">
    <text evidence="2">The sequence shown here is derived from an EMBL/GenBank/DDBJ whole genome shotgun (WGS) entry which is preliminary data.</text>
</comment>
<dbReference type="Pfam" id="PF00805">
    <property type="entry name" value="Pentapeptide"/>
    <property type="match status" value="1"/>
</dbReference>
<dbReference type="STRING" id="454.Lisr_1536"/>
<dbReference type="PATRIC" id="fig|454.4.peg.1675"/>
<evidence type="ECO:0000313" key="2">
    <source>
        <dbReference type="EMBL" id="KTD21545.1"/>
    </source>
</evidence>
<organism evidence="2 3">
    <name type="scientific">Legionella israelensis</name>
    <dbReference type="NCBI Taxonomy" id="454"/>
    <lineage>
        <taxon>Bacteria</taxon>
        <taxon>Pseudomonadati</taxon>
        <taxon>Pseudomonadota</taxon>
        <taxon>Gammaproteobacteria</taxon>
        <taxon>Legionellales</taxon>
        <taxon>Legionellaceae</taxon>
        <taxon>Legionella</taxon>
    </lineage>
</organism>
<dbReference type="OrthoDB" id="5653870at2"/>
<keyword evidence="1" id="KW-0175">Coiled coil</keyword>
<name>A0A0W0VP74_9GAMM</name>
<dbReference type="EMBL" id="LNYH01000092">
    <property type="protein sequence ID" value="KTD21545.1"/>
    <property type="molecule type" value="Genomic_DNA"/>
</dbReference>
<dbReference type="InterPro" id="IPR001646">
    <property type="entry name" value="5peptide_repeat"/>
</dbReference>
<gene>
    <name evidence="2" type="ORF">Lisr_1536</name>
</gene>
<sequence>MKYKVDDQMISLSFESLQDVILGALKSRDKEFSIAVYDEENNKQIATAVINVSGSAIELDELQLTKQFKEDNASNPQAIIEKKNEILAELSQSLIKINQEVEDFKKQLSTSVVEYLSEYKELFIQYPIQQSELHQFIDRHENSGYKEVFDNFLPEFSNLNTPPFQDKLSNLYKELISLEKKLNNPDINEERRISIIKDHEKKITDKKQTFVTFFSELKNLPMLFFLARELPKFQPAAKAWEEHKKHLEEENVENTDKLNKVFNKKYQKELDEIYNDDEILKNNVQKILTAYIAQFPEKYEETTKVEIPEFLLKHKGMRQKIIELLKTEAKIDPIDPLKRPALEELVSLLNNNSFLTDPTLMDLYSHEKIENYSRVKPQQNFNGYNLQYLSIDGFHLRSSTFIKANLANASLTNCKLFNANFSEADLSGTNFKGADLEFVQWGRAIFSEDTIIDWDKYGADIILSQLKAIGQAKDLNLAQKKAEAKNCINFILPKINSNKTLLKLVELIEGKHRDFAYLREEQALWRFNQYGNTKTWSTIIGQIKDQLDKNVTEESKKPEESRETYSGEDYKTFLKIMDEHRGRGFGPVTHSKFYEHLTESTLQNIKSMNISKK</sequence>
<accession>A0A0W0VP74</accession>
<dbReference type="RefSeq" id="WP_058501892.1">
    <property type="nucleotide sequence ID" value="NZ_CAAAJA010000095.1"/>
</dbReference>
<evidence type="ECO:0000313" key="3">
    <source>
        <dbReference type="Proteomes" id="UP000054761"/>
    </source>
</evidence>
<feature type="coiled-coil region" evidence="1">
    <location>
        <begin position="80"/>
        <end position="107"/>
    </location>
</feature>
<reference evidence="2 3" key="1">
    <citation type="submission" date="2015-11" db="EMBL/GenBank/DDBJ databases">
        <title>Genomic analysis of 38 Legionella species identifies large and diverse effector repertoires.</title>
        <authorList>
            <person name="Burstein D."/>
            <person name="Amaro F."/>
            <person name="Zusman T."/>
            <person name="Lifshitz Z."/>
            <person name="Cohen O."/>
            <person name="Gilbert J.A."/>
            <person name="Pupko T."/>
            <person name="Shuman H.A."/>
            <person name="Segal G."/>
        </authorList>
    </citation>
    <scope>NUCLEOTIDE SEQUENCE [LARGE SCALE GENOMIC DNA]</scope>
    <source>
        <strain evidence="2 3">Bercovier 4</strain>
    </source>
</reference>